<evidence type="ECO:0000313" key="1">
    <source>
        <dbReference type="EMBL" id="MBE4908548.1"/>
    </source>
</evidence>
<sequence length="94" mass="11448">MLFLFLCMLTVGLVTSFVQKYILRIKEPNIEELWKELHEQDWFKDLLEKQEVKMILDASKETGLLRDPYYVRKIIDQEGYRDGFIEYIYDNSYK</sequence>
<protein>
    <submittedName>
        <fullName evidence="1">Uncharacterized protein</fullName>
    </submittedName>
</protein>
<gene>
    <name evidence="1" type="ORF">IMZ08_10815</name>
</gene>
<dbReference type="Proteomes" id="UP001516662">
    <property type="component" value="Unassembled WGS sequence"/>
</dbReference>
<evidence type="ECO:0000313" key="2">
    <source>
        <dbReference type="Proteomes" id="UP001516662"/>
    </source>
</evidence>
<name>A0ABR9QJ71_9BACI</name>
<comment type="caution">
    <text evidence="1">The sequence shown here is derived from an EMBL/GenBank/DDBJ whole genome shotgun (WGS) entry which is preliminary data.</text>
</comment>
<dbReference type="EMBL" id="JADCLJ010000020">
    <property type="protein sequence ID" value="MBE4908548.1"/>
    <property type="molecule type" value="Genomic_DNA"/>
</dbReference>
<proteinExistence type="predicted"/>
<reference evidence="1 2" key="1">
    <citation type="submission" date="2020-10" db="EMBL/GenBank/DDBJ databases">
        <title>Bacillus sp. HD4P25, an endophyte from a halophyte.</title>
        <authorList>
            <person name="Sun J.-Q."/>
        </authorList>
    </citation>
    <scope>NUCLEOTIDE SEQUENCE [LARGE SCALE GENOMIC DNA]</scope>
    <source>
        <strain evidence="1 2">YIM 93174</strain>
    </source>
</reference>
<accession>A0ABR9QJ71</accession>
<organism evidence="1 2">
    <name type="scientific">Litchfieldia luteola</name>
    <dbReference type="NCBI Taxonomy" id="682179"/>
    <lineage>
        <taxon>Bacteria</taxon>
        <taxon>Bacillati</taxon>
        <taxon>Bacillota</taxon>
        <taxon>Bacilli</taxon>
        <taxon>Bacillales</taxon>
        <taxon>Bacillaceae</taxon>
        <taxon>Litchfieldia</taxon>
    </lineage>
</organism>
<keyword evidence="2" id="KW-1185">Reference proteome</keyword>
<dbReference type="RefSeq" id="WP_193536342.1">
    <property type="nucleotide sequence ID" value="NZ_JADCLJ010000020.1"/>
</dbReference>